<proteinExistence type="predicted"/>
<sequence>MGTGVRHALLTVTSLLLADGAAALPGPEGDMPSLHVRCVAVQQALDAGFATLQDRTFVNSTGASYSLGNPVGPHLEVAPEDEDILARLTERLTPAAIEYVQATVVPAIENEPARPLSGGGRDFIQLFLNCKETLGSSR</sequence>
<dbReference type="Proteomes" id="UP001609376">
    <property type="component" value="Unassembled WGS sequence"/>
</dbReference>
<evidence type="ECO:0000313" key="3">
    <source>
        <dbReference type="Proteomes" id="UP001609376"/>
    </source>
</evidence>
<feature type="signal peptide" evidence="1">
    <location>
        <begin position="1"/>
        <end position="23"/>
    </location>
</feature>
<accession>A0ABW7LNS2</accession>
<reference evidence="2 3" key="1">
    <citation type="submission" date="2024-10" db="EMBL/GenBank/DDBJ databases">
        <title>Paracoccus drimophilus sp. nov., a novel bacterium from corn roots in Hunan.</title>
        <authorList>
            <person name="Li X."/>
        </authorList>
    </citation>
    <scope>NUCLEOTIDE SEQUENCE [LARGE SCALE GENOMIC DNA]</scope>
    <source>
        <strain evidence="2 3">NGMCC 1.201697</strain>
    </source>
</reference>
<keyword evidence="3" id="KW-1185">Reference proteome</keyword>
<evidence type="ECO:0000313" key="2">
    <source>
        <dbReference type="EMBL" id="MFH5775968.1"/>
    </source>
</evidence>
<protein>
    <submittedName>
        <fullName evidence="2">Uncharacterized protein</fullName>
    </submittedName>
</protein>
<feature type="chain" id="PRO_5046402178" evidence="1">
    <location>
        <begin position="24"/>
        <end position="138"/>
    </location>
</feature>
<keyword evidence="1" id="KW-0732">Signal</keyword>
<name>A0ABW7LNS2_9RHOB</name>
<dbReference type="RefSeq" id="WP_395135069.1">
    <property type="nucleotide sequence ID" value="NZ_JBIMPR010000013.1"/>
</dbReference>
<dbReference type="EMBL" id="JBIMPR010000013">
    <property type="protein sequence ID" value="MFH5775968.1"/>
    <property type="molecule type" value="Genomic_DNA"/>
</dbReference>
<gene>
    <name evidence="2" type="ORF">ACHFJ0_17095</name>
</gene>
<organism evidence="2 3">
    <name type="scientific">Paracoccus broussonetiae subsp. drimophilus</name>
    <dbReference type="NCBI Taxonomy" id="3373869"/>
    <lineage>
        <taxon>Bacteria</taxon>
        <taxon>Pseudomonadati</taxon>
        <taxon>Pseudomonadota</taxon>
        <taxon>Alphaproteobacteria</taxon>
        <taxon>Rhodobacterales</taxon>
        <taxon>Paracoccaceae</taxon>
        <taxon>Paracoccus</taxon>
        <taxon>Paracoccus broussonetiae</taxon>
    </lineage>
</organism>
<comment type="caution">
    <text evidence="2">The sequence shown here is derived from an EMBL/GenBank/DDBJ whole genome shotgun (WGS) entry which is preliminary data.</text>
</comment>
<evidence type="ECO:0000256" key="1">
    <source>
        <dbReference type="SAM" id="SignalP"/>
    </source>
</evidence>